<keyword evidence="3" id="KW-1185">Reference proteome</keyword>
<reference evidence="2 3" key="2">
    <citation type="journal article" date="2010" name="Stand. Genomic Sci.">
        <title>Complete genome sequence of Desulfohalobium retbaense type strain (HR(100)).</title>
        <authorList>
            <person name="Spring S."/>
            <person name="Nolan M."/>
            <person name="Lapidus A."/>
            <person name="Glavina Del Rio T."/>
            <person name="Copeland A."/>
            <person name="Tice H."/>
            <person name="Cheng J.F."/>
            <person name="Lucas S."/>
            <person name="Land M."/>
            <person name="Chen F."/>
            <person name="Bruce D."/>
            <person name="Goodwin L."/>
            <person name="Pitluck S."/>
            <person name="Ivanova N."/>
            <person name="Mavromatis K."/>
            <person name="Mikhailova N."/>
            <person name="Pati A."/>
            <person name="Chen A."/>
            <person name="Palaniappan K."/>
            <person name="Hauser L."/>
            <person name="Chang Y.J."/>
            <person name="Jeffries C.D."/>
            <person name="Munk C."/>
            <person name="Kiss H."/>
            <person name="Chain P."/>
            <person name="Han C."/>
            <person name="Brettin T."/>
            <person name="Detter J.C."/>
            <person name="Schuler E."/>
            <person name="Goker M."/>
            <person name="Rohde M."/>
            <person name="Bristow J."/>
            <person name="Eisen J.A."/>
            <person name="Markowitz V."/>
            <person name="Hugenholtz P."/>
            <person name="Kyrpides N.C."/>
            <person name="Klenk H.P."/>
        </authorList>
    </citation>
    <scope>NUCLEOTIDE SEQUENCE [LARGE SCALE GENOMIC DNA]</scope>
    <source>
        <strain evidence="3">ATCC 49802 / DSM 20745 / S 6022</strain>
    </source>
</reference>
<proteinExistence type="predicted"/>
<evidence type="ECO:0000256" key="1">
    <source>
        <dbReference type="SAM" id="Phobius"/>
    </source>
</evidence>
<dbReference type="KEGG" id="sti:Sthe_3148"/>
<accession>D1C9Q5</accession>
<dbReference type="AlphaFoldDB" id="D1C9Q5"/>
<name>D1C9Q5_SPHTD</name>
<feature type="transmembrane region" description="Helical" evidence="1">
    <location>
        <begin position="318"/>
        <end position="338"/>
    </location>
</feature>
<feature type="transmembrane region" description="Helical" evidence="1">
    <location>
        <begin position="376"/>
        <end position="397"/>
    </location>
</feature>
<sequence length="398" mass="42055">MARAERVEQRAESRWSARRVVLALVPLVLLAAVLAAIIATGGGLTRRDVPPIEALSIQRVTLPAPGMIQLEVVNDGPDPVTIAQVLVDDAYWAFTMEPSQTLGRLDAATIAIPYPWVEGEAHTITLLSRNGVRFEAEVPVAVQSPAPQASTFVRLGLIGFYVGVVPVAIGLLWYPALRQLGRRGMRFLLALTVGLLLFLAIDMFEEAQETAARVPGALSGPLLVPVVALLTFLLLMTLARRPEGAPRRGLDVAYRIALGIGLHNLGEGLAIGAAFALGEVALGVFLIAGFTLHNVTEGVGIAAPILRERPRLTHFARLALLAGGPAIAGVWIGGFAFSPLWATLFLAIGIGAIAQVVVEVARLLTGADRRAPLLDWTSLTGVTAGIAIMYLTALVVAA</sequence>
<dbReference type="Proteomes" id="UP000002027">
    <property type="component" value="Chromosome 2"/>
</dbReference>
<reference evidence="3" key="1">
    <citation type="submission" date="2009-11" db="EMBL/GenBank/DDBJ databases">
        <title>The complete chromosome 2 of Sphaerobacter thermophilus DSM 20745.</title>
        <authorList>
            <person name="Lucas S."/>
            <person name="Copeland A."/>
            <person name="Lapidus A."/>
            <person name="Glavina del Rio T."/>
            <person name="Dalin E."/>
            <person name="Tice H."/>
            <person name="Bruce D."/>
            <person name="Goodwin L."/>
            <person name="Pitluck S."/>
            <person name="Kyrpides N."/>
            <person name="Mavromatis K."/>
            <person name="Ivanova N."/>
            <person name="Mikhailova N."/>
            <person name="LaButti K.M."/>
            <person name="Clum A."/>
            <person name="Sun H.I."/>
            <person name="Brettin T."/>
            <person name="Detter J.C."/>
            <person name="Han C."/>
            <person name="Larimer F."/>
            <person name="Land M."/>
            <person name="Hauser L."/>
            <person name="Markowitz V."/>
            <person name="Cheng J.F."/>
            <person name="Hugenholtz P."/>
            <person name="Woyke T."/>
            <person name="Wu D."/>
            <person name="Steenblock K."/>
            <person name="Schneider S."/>
            <person name="Pukall R."/>
            <person name="Goeker M."/>
            <person name="Klenk H.P."/>
            <person name="Eisen J.A."/>
        </authorList>
    </citation>
    <scope>NUCLEOTIDE SEQUENCE [LARGE SCALE GENOMIC DNA]</scope>
    <source>
        <strain evidence="3">ATCC 49802 / DSM 20745 / S 6022</strain>
    </source>
</reference>
<keyword evidence="1" id="KW-0812">Transmembrane</keyword>
<dbReference type="InParanoid" id="D1C9Q5"/>
<feature type="transmembrane region" description="Helical" evidence="1">
    <location>
        <begin position="283"/>
        <end position="306"/>
    </location>
</feature>
<feature type="transmembrane region" description="Helical" evidence="1">
    <location>
        <begin position="20"/>
        <end position="41"/>
    </location>
</feature>
<dbReference type="RefSeq" id="WP_012873583.1">
    <property type="nucleotide sequence ID" value="NC_013524.1"/>
</dbReference>
<evidence type="ECO:0000313" key="3">
    <source>
        <dbReference type="Proteomes" id="UP000002027"/>
    </source>
</evidence>
<feature type="transmembrane region" description="Helical" evidence="1">
    <location>
        <begin position="186"/>
        <end position="204"/>
    </location>
</feature>
<protein>
    <submittedName>
        <fullName evidence="2">Putative metal cation transporter</fullName>
    </submittedName>
</protein>
<feature type="transmembrane region" description="Helical" evidence="1">
    <location>
        <begin position="152"/>
        <end position="174"/>
    </location>
</feature>
<keyword evidence="1" id="KW-0472">Membrane</keyword>
<feature type="transmembrane region" description="Helical" evidence="1">
    <location>
        <begin position="344"/>
        <end position="364"/>
    </location>
</feature>
<gene>
    <name evidence="2" type="ordered locus">Sthe_3148</name>
</gene>
<organism evidence="2 3">
    <name type="scientific">Sphaerobacter thermophilus (strain ATCC 49802 / DSM 20745 / KCCM 41009 / NCIMB 13125 / S 6022)</name>
    <dbReference type="NCBI Taxonomy" id="479434"/>
    <lineage>
        <taxon>Bacteria</taxon>
        <taxon>Pseudomonadati</taxon>
        <taxon>Thermomicrobiota</taxon>
        <taxon>Thermomicrobia</taxon>
        <taxon>Sphaerobacterales</taxon>
        <taxon>Sphaerobacterineae</taxon>
        <taxon>Sphaerobacteraceae</taxon>
        <taxon>Sphaerobacter</taxon>
    </lineage>
</organism>
<dbReference type="eggNOG" id="COG0428">
    <property type="taxonomic scope" value="Bacteria"/>
</dbReference>
<keyword evidence="1" id="KW-1133">Transmembrane helix</keyword>
<dbReference type="HOGENOM" id="CLU_659899_0_0_0"/>
<dbReference type="STRING" id="479434.Sthe_3148"/>
<dbReference type="EMBL" id="CP001824">
    <property type="protein sequence ID" value="ACZ40548.1"/>
    <property type="molecule type" value="Genomic_DNA"/>
</dbReference>
<feature type="transmembrane region" description="Helical" evidence="1">
    <location>
        <begin position="216"/>
        <end position="235"/>
    </location>
</feature>
<feature type="transmembrane region" description="Helical" evidence="1">
    <location>
        <begin position="256"/>
        <end position="277"/>
    </location>
</feature>
<dbReference type="OrthoDB" id="9787346at2"/>
<evidence type="ECO:0000313" key="2">
    <source>
        <dbReference type="EMBL" id="ACZ40548.1"/>
    </source>
</evidence>